<accession>A0A5B9P3P0</accession>
<dbReference type="EMBL" id="CP042912">
    <property type="protein sequence ID" value="QEG21018.1"/>
    <property type="molecule type" value="Genomic_DNA"/>
</dbReference>
<name>A0A5B9P3P0_9BACT</name>
<dbReference type="Proteomes" id="UP000322214">
    <property type="component" value="Chromosome"/>
</dbReference>
<dbReference type="KEGG" id="mff:MFFC18_08700"/>
<keyword evidence="3" id="KW-1185">Reference proteome</keyword>
<reference evidence="2 3" key="1">
    <citation type="submission" date="2019-08" db="EMBL/GenBank/DDBJ databases">
        <title>Deep-cultivation of Planctomycetes and their phenomic and genomic characterization uncovers novel biology.</title>
        <authorList>
            <person name="Wiegand S."/>
            <person name="Jogler M."/>
            <person name="Boedeker C."/>
            <person name="Pinto D."/>
            <person name="Vollmers J."/>
            <person name="Rivas-Marin E."/>
            <person name="Kohn T."/>
            <person name="Peeters S.H."/>
            <person name="Heuer A."/>
            <person name="Rast P."/>
            <person name="Oberbeckmann S."/>
            <person name="Bunk B."/>
            <person name="Jeske O."/>
            <person name="Meyerdierks A."/>
            <person name="Storesund J.E."/>
            <person name="Kallscheuer N."/>
            <person name="Luecker S."/>
            <person name="Lage O.M."/>
            <person name="Pohl T."/>
            <person name="Merkel B.J."/>
            <person name="Hornburger P."/>
            <person name="Mueller R.-W."/>
            <person name="Bruemmer F."/>
            <person name="Labrenz M."/>
            <person name="Spormann A.M."/>
            <person name="Op den Camp H."/>
            <person name="Overmann J."/>
            <person name="Amann R."/>
            <person name="Jetten M.S.M."/>
            <person name="Mascher T."/>
            <person name="Medema M.H."/>
            <person name="Devos D.P."/>
            <person name="Kaster A.-K."/>
            <person name="Ovreas L."/>
            <person name="Rohde M."/>
            <person name="Galperin M.Y."/>
            <person name="Jogler C."/>
        </authorList>
    </citation>
    <scope>NUCLEOTIDE SEQUENCE [LARGE SCALE GENOMIC DNA]</scope>
    <source>
        <strain evidence="2 3">FC18</strain>
    </source>
</reference>
<evidence type="ECO:0000313" key="2">
    <source>
        <dbReference type="EMBL" id="QEG21018.1"/>
    </source>
</evidence>
<proteinExistence type="predicted"/>
<keyword evidence="1" id="KW-0175">Coiled coil</keyword>
<protein>
    <submittedName>
        <fullName evidence="2">Uncharacterized protein</fullName>
    </submittedName>
</protein>
<evidence type="ECO:0000256" key="1">
    <source>
        <dbReference type="SAM" id="Coils"/>
    </source>
</evidence>
<evidence type="ECO:0000313" key="3">
    <source>
        <dbReference type="Proteomes" id="UP000322214"/>
    </source>
</evidence>
<organism evidence="2 3">
    <name type="scientific">Mariniblastus fucicola</name>
    <dbReference type="NCBI Taxonomy" id="980251"/>
    <lineage>
        <taxon>Bacteria</taxon>
        <taxon>Pseudomonadati</taxon>
        <taxon>Planctomycetota</taxon>
        <taxon>Planctomycetia</taxon>
        <taxon>Pirellulales</taxon>
        <taxon>Pirellulaceae</taxon>
        <taxon>Mariniblastus</taxon>
    </lineage>
</organism>
<feature type="coiled-coil region" evidence="1">
    <location>
        <begin position="33"/>
        <end position="60"/>
    </location>
</feature>
<sequence>MLGKERFTGISNDFLSQYAAHSKVGKLARQQDANEMLAAMQQIEKEVQERERINAECRDRIDNMMAEHQLNMDYLFTFGIRCEHRDELMTILQENSQHGGMTLLEATALANARARHEEIAMPDPGYNVNGL</sequence>
<dbReference type="RefSeq" id="WP_075081949.1">
    <property type="nucleotide sequence ID" value="NZ_CP042912.1"/>
</dbReference>
<dbReference type="AlphaFoldDB" id="A0A5B9P3P0"/>
<gene>
    <name evidence="2" type="ORF">MFFC18_08700</name>
</gene>